<dbReference type="Pfam" id="PF20231">
    <property type="entry name" value="DUF6589"/>
    <property type="match status" value="1"/>
</dbReference>
<comment type="caution">
    <text evidence="3">The sequence shown here is derived from an EMBL/GenBank/DDBJ whole genome shotgun (WGS) entry which is preliminary data.</text>
</comment>
<reference evidence="3" key="1">
    <citation type="submission" date="2016-04" db="EMBL/GenBank/DDBJ databases">
        <authorList>
            <person name="Nguyen H.D."/>
            <person name="Samba Siva P."/>
            <person name="Cullis J."/>
            <person name="Levesque C.A."/>
            <person name="Hambleton S."/>
        </authorList>
    </citation>
    <scope>NUCLEOTIDE SEQUENCE</scope>
    <source>
        <strain evidence="3">DAOMC 236416</strain>
    </source>
</reference>
<evidence type="ECO:0000313" key="4">
    <source>
        <dbReference type="Proteomes" id="UP000077521"/>
    </source>
</evidence>
<feature type="region of interest" description="Disordered" evidence="1">
    <location>
        <begin position="1"/>
        <end position="23"/>
    </location>
</feature>
<feature type="region of interest" description="Disordered" evidence="1">
    <location>
        <begin position="766"/>
        <end position="805"/>
    </location>
</feature>
<feature type="compositionally biased region" description="Basic and acidic residues" evidence="1">
    <location>
        <begin position="767"/>
        <end position="794"/>
    </location>
</feature>
<feature type="region of interest" description="Disordered" evidence="1">
    <location>
        <begin position="860"/>
        <end position="909"/>
    </location>
</feature>
<keyword evidence="4" id="KW-1185">Reference proteome</keyword>
<evidence type="ECO:0000313" key="3">
    <source>
        <dbReference type="EMBL" id="KAE8255150.1"/>
    </source>
</evidence>
<evidence type="ECO:0000256" key="1">
    <source>
        <dbReference type="SAM" id="MobiDB-lite"/>
    </source>
</evidence>
<proteinExistence type="predicted"/>
<feature type="compositionally biased region" description="Acidic residues" evidence="1">
    <location>
        <begin position="869"/>
        <end position="879"/>
    </location>
</feature>
<organism evidence="3 4">
    <name type="scientific">Tilletia indica</name>
    <dbReference type="NCBI Taxonomy" id="43049"/>
    <lineage>
        <taxon>Eukaryota</taxon>
        <taxon>Fungi</taxon>
        <taxon>Dikarya</taxon>
        <taxon>Basidiomycota</taxon>
        <taxon>Ustilaginomycotina</taxon>
        <taxon>Exobasidiomycetes</taxon>
        <taxon>Tilletiales</taxon>
        <taxon>Tilletiaceae</taxon>
        <taxon>Tilletia</taxon>
    </lineage>
</organism>
<feature type="region of interest" description="Disordered" evidence="1">
    <location>
        <begin position="173"/>
        <end position="211"/>
    </location>
</feature>
<accession>A0A177TP75</accession>
<name>A0A177TP75_9BASI</name>
<feature type="compositionally biased region" description="Basic and acidic residues" evidence="1">
    <location>
        <begin position="880"/>
        <end position="900"/>
    </location>
</feature>
<dbReference type="AlphaFoldDB" id="A0A177TP75"/>
<feature type="domain" description="DUF6589" evidence="2">
    <location>
        <begin position="364"/>
        <end position="744"/>
    </location>
</feature>
<dbReference type="EMBL" id="LWDF02000168">
    <property type="protein sequence ID" value="KAE8255150.1"/>
    <property type="molecule type" value="Genomic_DNA"/>
</dbReference>
<evidence type="ECO:0000259" key="2">
    <source>
        <dbReference type="Pfam" id="PF20231"/>
    </source>
</evidence>
<gene>
    <name evidence="3" type="ORF">A4X13_0g3150</name>
</gene>
<protein>
    <recommendedName>
        <fullName evidence="2">DUF6589 domain-containing protein</fullName>
    </recommendedName>
</protein>
<dbReference type="InterPro" id="IPR046496">
    <property type="entry name" value="DUF6589"/>
</dbReference>
<dbReference type="Proteomes" id="UP000077521">
    <property type="component" value="Unassembled WGS sequence"/>
</dbReference>
<sequence length="909" mass="102131">MEHLSSEDEGGNAEESFSSVQSNQERHQQKLLSVIEFIQKAGLTFQSFVTGTIQSSHPEIKLTTTKWLRTHASANPESYSPMLMMTSISEAVSTRANAVQQEGYFGSMARLSRIVYSNEIQGATKNEWLRTPISSDMDEGKIEDALNGDLRLLQKHYLQDMPFTMNLLQEMVEPAKSSSEPNQPSLHEGHSDSEPRERREEEVEGEEGEGRPLEKKELCVLSAISSLLNGRSQILNRFQTMIGMAFGLLRVPYVAVQILNRLGISVSSRTISRAMETISNGAIVRARRLMETHPNRTVLLFDNVNIYVRHSMQSILAANSSIALTARTLFALSPTSEPVTAASLAQILALDRKEVNMEMFDGVSDFFSAACTIHIATALVSSITLSTERKRALMRAIQHRVSKHTLSKLPVSKTPVVPLKLLNLNEGTVEGTRAVLDQSMQSLHYSEQSPSPFVVTGDLLTVLNVQAARDSAQWEKTPLARLETVYAVSGPWHLLLNWLYMMFHVYGTANRATSLERHRQLLGRGKTELDMKKPQFDEGWRLLRSVWAGKILCVLRRMLPNIDLNSWEPSSKDFFDTIERLVRENMVASAIDKATQDGDEDKRACGLFFRDCVLGWEYNAAIHEGDIGRMAATEKLLALSFFGAGQTKYGALLLDRMLEDEKMPGLAATLRSAQLVNMSGRPNRWQGADHYQELLNKRLKMYTVSHSTNQAVSRYEDRISAFVGFGEELLDGMEESMGVRGPNRRRHERLEWADLDLIAKDAAAFLHDPRKEKQDTNKKGKEKQDKDKKGKSDSSKTNAKPTALEQAHSVWIETVPDDDGTSFIDLVEEGYKKLISGGLRRYQDRPKDVQARDTDVCDLATGRRSPIGDETDQNEDIVEGDDRLREAEQVLLDESTRRCEEGEEDDSED</sequence>
<feature type="compositionally biased region" description="Basic and acidic residues" evidence="1">
    <location>
        <begin position="187"/>
        <end position="201"/>
    </location>
</feature>
<reference evidence="3" key="2">
    <citation type="journal article" date="2019" name="IMA Fungus">
        <title>Genome sequencing and comparison of five Tilletia species to identify candidate genes for the detection of regulated species infecting wheat.</title>
        <authorList>
            <person name="Nguyen H.D.T."/>
            <person name="Sultana T."/>
            <person name="Kesanakurti P."/>
            <person name="Hambleton S."/>
        </authorList>
    </citation>
    <scope>NUCLEOTIDE SEQUENCE</scope>
    <source>
        <strain evidence="3">DAOMC 236416</strain>
    </source>
</reference>
<feature type="compositionally biased region" description="Polar residues" evidence="1">
    <location>
        <begin position="176"/>
        <end position="185"/>
    </location>
</feature>